<sequence length="191" mass="21243">MKSYQVKSLMVPLSEYATVSETASLIEAVQVLKKAQMAFGQSRYKHRAILVFDGNDCLVGKLSQNDVIEALEPQYKDMKSPVNHGSVHRLGFSDDFVKSTMEQYHLWDKALENLCGKAANLKVKTIMYAPGKGEFVNESTTMDEAIHRLIIGRHHSLLVTADNDAGKIVGVLRLADVFEFISDAMHECVPA</sequence>
<dbReference type="InterPro" id="IPR050511">
    <property type="entry name" value="AMPK_gamma/SDS23_families"/>
</dbReference>
<keyword evidence="1" id="KW-0677">Repeat</keyword>
<dbReference type="CDD" id="cd02205">
    <property type="entry name" value="CBS_pair_SF"/>
    <property type="match status" value="1"/>
</dbReference>
<dbReference type="InterPro" id="IPR000644">
    <property type="entry name" value="CBS_dom"/>
</dbReference>
<dbReference type="InterPro" id="IPR046342">
    <property type="entry name" value="CBS_dom_sf"/>
</dbReference>
<dbReference type="RefSeq" id="WP_155323443.1">
    <property type="nucleotide sequence ID" value="NZ_AP021876.1"/>
</dbReference>
<protein>
    <recommendedName>
        <fullName evidence="3">CBS domain-containing protein</fullName>
    </recommendedName>
</protein>
<proteinExistence type="predicted"/>
<feature type="domain" description="CBS" evidence="3">
    <location>
        <begin position="10"/>
        <end position="78"/>
    </location>
</feature>
<accession>A0A5K7ZSH5</accession>
<dbReference type="SMART" id="SM00116">
    <property type="entry name" value="CBS"/>
    <property type="match status" value="2"/>
</dbReference>
<dbReference type="EMBL" id="AP021876">
    <property type="protein sequence ID" value="BBO83161.1"/>
    <property type="molecule type" value="Genomic_DNA"/>
</dbReference>
<dbReference type="PANTHER" id="PTHR13780:SF35">
    <property type="entry name" value="LD22662P"/>
    <property type="match status" value="1"/>
</dbReference>
<evidence type="ECO:0000256" key="1">
    <source>
        <dbReference type="ARBA" id="ARBA00022737"/>
    </source>
</evidence>
<dbReference type="AlphaFoldDB" id="A0A5K7ZSH5"/>
<gene>
    <name evidence="4" type="ORF">DSCO28_37270</name>
</gene>
<reference evidence="4 5" key="1">
    <citation type="submission" date="2019-11" db="EMBL/GenBank/DDBJ databases">
        <title>Comparative genomics of hydrocarbon-degrading Desulfosarcina strains.</title>
        <authorList>
            <person name="Watanabe M."/>
            <person name="Kojima H."/>
            <person name="Fukui M."/>
        </authorList>
    </citation>
    <scope>NUCLEOTIDE SEQUENCE [LARGE SCALE GENOMIC DNA]</scope>
    <source>
        <strain evidence="4 5">28bB2T</strain>
    </source>
</reference>
<organism evidence="4 5">
    <name type="scientific">Desulfosarcina ovata subsp. sediminis</name>
    <dbReference type="NCBI Taxonomy" id="885957"/>
    <lineage>
        <taxon>Bacteria</taxon>
        <taxon>Pseudomonadati</taxon>
        <taxon>Thermodesulfobacteriota</taxon>
        <taxon>Desulfobacteria</taxon>
        <taxon>Desulfobacterales</taxon>
        <taxon>Desulfosarcinaceae</taxon>
        <taxon>Desulfosarcina</taxon>
    </lineage>
</organism>
<evidence type="ECO:0000259" key="3">
    <source>
        <dbReference type="PROSITE" id="PS51371"/>
    </source>
</evidence>
<dbReference type="PROSITE" id="PS51371">
    <property type="entry name" value="CBS"/>
    <property type="match status" value="2"/>
</dbReference>
<feature type="domain" description="CBS" evidence="3">
    <location>
        <begin position="128"/>
        <end position="188"/>
    </location>
</feature>
<evidence type="ECO:0000313" key="5">
    <source>
        <dbReference type="Proteomes" id="UP000425960"/>
    </source>
</evidence>
<keyword evidence="2" id="KW-0129">CBS domain</keyword>
<dbReference type="PANTHER" id="PTHR13780">
    <property type="entry name" value="AMP-ACTIVATED PROTEIN KINASE, GAMMA REGULATORY SUBUNIT"/>
    <property type="match status" value="1"/>
</dbReference>
<dbReference type="KEGG" id="dov:DSCO28_37270"/>
<evidence type="ECO:0000256" key="2">
    <source>
        <dbReference type="PROSITE-ProRule" id="PRU00703"/>
    </source>
</evidence>
<dbReference type="SUPFAM" id="SSF54631">
    <property type="entry name" value="CBS-domain pair"/>
    <property type="match status" value="1"/>
</dbReference>
<dbReference type="Gene3D" id="3.10.580.10">
    <property type="entry name" value="CBS-domain"/>
    <property type="match status" value="1"/>
</dbReference>
<dbReference type="Proteomes" id="UP000425960">
    <property type="component" value="Chromosome"/>
</dbReference>
<evidence type="ECO:0000313" key="4">
    <source>
        <dbReference type="EMBL" id="BBO83161.1"/>
    </source>
</evidence>
<dbReference type="Pfam" id="PF00571">
    <property type="entry name" value="CBS"/>
    <property type="match status" value="2"/>
</dbReference>
<name>A0A5K7ZSH5_9BACT</name>